<dbReference type="InterPro" id="IPR004837">
    <property type="entry name" value="NaCa_Exmemb"/>
</dbReference>
<dbReference type="NCBIfam" id="TIGR00367">
    <property type="entry name" value="calcium/sodium antiporter"/>
    <property type="match status" value="1"/>
</dbReference>
<feature type="transmembrane region" description="Helical" evidence="5">
    <location>
        <begin position="105"/>
        <end position="124"/>
    </location>
</feature>
<dbReference type="RefSeq" id="WP_092549170.1">
    <property type="nucleotide sequence ID" value="NZ_CAWRBG010000055.1"/>
</dbReference>
<evidence type="ECO:0000259" key="6">
    <source>
        <dbReference type="Pfam" id="PF01699"/>
    </source>
</evidence>
<feature type="transmembrane region" description="Helical" evidence="5">
    <location>
        <begin position="130"/>
        <end position="152"/>
    </location>
</feature>
<dbReference type="GO" id="GO:0005262">
    <property type="term" value="F:calcium channel activity"/>
    <property type="evidence" value="ECO:0007669"/>
    <property type="project" value="TreeGrafter"/>
</dbReference>
<dbReference type="NCBIfam" id="NF008005">
    <property type="entry name" value="PRK10734.1"/>
    <property type="match status" value="1"/>
</dbReference>
<dbReference type="OrthoDB" id="9794225at2"/>
<dbReference type="PANTHER" id="PTHR10846">
    <property type="entry name" value="SODIUM/POTASSIUM/CALCIUM EXCHANGER"/>
    <property type="match status" value="1"/>
</dbReference>
<dbReference type="AlphaFoldDB" id="A0A1I7G9B2"/>
<keyword evidence="8" id="KW-1185">Reference proteome</keyword>
<dbReference type="GO" id="GO:0005886">
    <property type="term" value="C:plasma membrane"/>
    <property type="evidence" value="ECO:0007669"/>
    <property type="project" value="TreeGrafter"/>
</dbReference>
<feature type="transmembrane region" description="Helical" evidence="5">
    <location>
        <begin position="303"/>
        <end position="322"/>
    </location>
</feature>
<dbReference type="STRING" id="351659.SAMN05421784_10775"/>
<keyword evidence="2 5" id="KW-0812">Transmembrane</keyword>
<feature type="domain" description="Sodium/calcium exchanger membrane region" evidence="6">
    <location>
        <begin position="5"/>
        <end position="144"/>
    </location>
</feature>
<evidence type="ECO:0000256" key="2">
    <source>
        <dbReference type="ARBA" id="ARBA00022692"/>
    </source>
</evidence>
<feature type="transmembrane region" description="Helical" evidence="5">
    <location>
        <begin position="173"/>
        <end position="194"/>
    </location>
</feature>
<feature type="domain" description="Sodium/calcium exchanger membrane region" evidence="6">
    <location>
        <begin position="175"/>
        <end position="317"/>
    </location>
</feature>
<evidence type="ECO:0000256" key="4">
    <source>
        <dbReference type="ARBA" id="ARBA00023136"/>
    </source>
</evidence>
<gene>
    <name evidence="7" type="ORF">SAMN05421784_10775</name>
</gene>
<evidence type="ECO:0000256" key="5">
    <source>
        <dbReference type="SAM" id="Phobius"/>
    </source>
</evidence>
<dbReference type="Proteomes" id="UP000242496">
    <property type="component" value="Unassembled WGS sequence"/>
</dbReference>
<keyword evidence="4 5" id="KW-0472">Membrane</keyword>
<evidence type="ECO:0000313" key="8">
    <source>
        <dbReference type="Proteomes" id="UP000242496"/>
    </source>
</evidence>
<feature type="transmembrane region" description="Helical" evidence="5">
    <location>
        <begin position="274"/>
        <end position="291"/>
    </location>
</feature>
<dbReference type="PANTHER" id="PTHR10846:SF8">
    <property type="entry name" value="INNER MEMBRANE PROTEIN YRBG"/>
    <property type="match status" value="1"/>
</dbReference>
<organism evidence="7 8">
    <name type="scientific">Xenorhabdus koppenhoeferi</name>
    <dbReference type="NCBI Taxonomy" id="351659"/>
    <lineage>
        <taxon>Bacteria</taxon>
        <taxon>Pseudomonadati</taxon>
        <taxon>Pseudomonadota</taxon>
        <taxon>Gammaproteobacteria</taxon>
        <taxon>Enterobacterales</taxon>
        <taxon>Morganellaceae</taxon>
        <taxon>Xenorhabdus</taxon>
    </lineage>
</organism>
<dbReference type="InterPro" id="IPR044880">
    <property type="entry name" value="NCX_ion-bd_dom_sf"/>
</dbReference>
<dbReference type="InterPro" id="IPR004481">
    <property type="entry name" value="K/Na/Ca-exchanger"/>
</dbReference>
<evidence type="ECO:0000313" key="7">
    <source>
        <dbReference type="EMBL" id="SFU44931.1"/>
    </source>
</evidence>
<protein>
    <submittedName>
        <fullName evidence="7">Cation:H+ antiporter</fullName>
    </submittedName>
</protein>
<feature type="transmembrane region" description="Helical" evidence="5">
    <location>
        <begin position="240"/>
        <end position="262"/>
    </location>
</feature>
<accession>A0A1I7G9B2</accession>
<sequence>MFLTIVLLITGLILLVYGSDRLVYGAAVFSRSLKIPSFIIGLVIMGIGTSLPELMVSVTAILDGMPDMAVGNAIGSNITNLLLITGAAAFIRPITVKSDILRRELPLMLLITAFAGYLISNSYLSRMDGILLSLSAFFFIALMIKMMALSQYDGVDSYTQERDSELPVEGNKGIALLWVLLGLIILPIATRMVIDNAIVIARIYGISELIIGLTILAVGTSLPELATTIAAAIKGENDMAMGNIIGSNIFNVTLVLGIPAILSPSVISPDAFSRDFWVMMAASVLFTVFCLGRKHRLNRLNGILLLGCFVTYFIVLFVSNYYGTELLS</sequence>
<proteinExistence type="predicted"/>
<feature type="transmembrane region" description="Helical" evidence="5">
    <location>
        <begin position="35"/>
        <end position="62"/>
    </location>
</feature>
<comment type="subcellular location">
    <subcellularLocation>
        <location evidence="1">Membrane</location>
        <topology evidence="1">Multi-pass membrane protein</topology>
    </subcellularLocation>
</comment>
<name>A0A1I7G9B2_9GAMM</name>
<evidence type="ECO:0000256" key="1">
    <source>
        <dbReference type="ARBA" id="ARBA00004141"/>
    </source>
</evidence>
<dbReference type="EMBL" id="FPBJ01000007">
    <property type="protein sequence ID" value="SFU44931.1"/>
    <property type="molecule type" value="Genomic_DNA"/>
</dbReference>
<keyword evidence="3 5" id="KW-1133">Transmembrane helix</keyword>
<dbReference type="Pfam" id="PF01699">
    <property type="entry name" value="Na_Ca_ex"/>
    <property type="match status" value="2"/>
</dbReference>
<dbReference type="GO" id="GO:0008273">
    <property type="term" value="F:calcium, potassium:sodium antiporter activity"/>
    <property type="evidence" value="ECO:0007669"/>
    <property type="project" value="TreeGrafter"/>
</dbReference>
<dbReference type="Gene3D" id="1.20.1420.30">
    <property type="entry name" value="NCX, central ion-binding region"/>
    <property type="match status" value="1"/>
</dbReference>
<dbReference type="GO" id="GO:0006874">
    <property type="term" value="P:intracellular calcium ion homeostasis"/>
    <property type="evidence" value="ECO:0007669"/>
    <property type="project" value="TreeGrafter"/>
</dbReference>
<reference evidence="8" key="1">
    <citation type="submission" date="2016-10" db="EMBL/GenBank/DDBJ databases">
        <authorList>
            <person name="Varghese N."/>
            <person name="Submissions S."/>
        </authorList>
    </citation>
    <scope>NUCLEOTIDE SEQUENCE [LARGE SCALE GENOMIC DNA]</scope>
    <source>
        <strain evidence="8">DSM 18168</strain>
    </source>
</reference>
<evidence type="ECO:0000256" key="3">
    <source>
        <dbReference type="ARBA" id="ARBA00022989"/>
    </source>
</evidence>